<dbReference type="EMBL" id="HBKQ01037594">
    <property type="protein sequence ID" value="CAE2259440.1"/>
    <property type="molecule type" value="Transcribed_RNA"/>
</dbReference>
<dbReference type="Gene3D" id="2.130.10.10">
    <property type="entry name" value="YVTN repeat-like/Quinoprotein amine dehydrogenase"/>
    <property type="match status" value="1"/>
</dbReference>
<keyword evidence="4" id="KW-0853">WD repeat</keyword>
<evidence type="ECO:0000256" key="5">
    <source>
        <dbReference type="ARBA" id="ARBA00022737"/>
    </source>
</evidence>
<evidence type="ECO:0000256" key="7">
    <source>
        <dbReference type="ARBA" id="ARBA00023242"/>
    </source>
</evidence>
<dbReference type="GO" id="GO:0006364">
    <property type="term" value="P:rRNA processing"/>
    <property type="evidence" value="ECO:0007669"/>
    <property type="project" value="UniProtKB-KW"/>
</dbReference>
<feature type="compositionally biased region" description="Low complexity" evidence="8">
    <location>
        <begin position="144"/>
        <end position="155"/>
    </location>
</feature>
<feature type="compositionally biased region" description="Acidic residues" evidence="8">
    <location>
        <begin position="156"/>
        <end position="168"/>
    </location>
</feature>
<reference evidence="9" key="1">
    <citation type="submission" date="2021-01" db="EMBL/GenBank/DDBJ databases">
        <authorList>
            <person name="Corre E."/>
            <person name="Pelletier E."/>
            <person name="Niang G."/>
            <person name="Scheremetjew M."/>
            <person name="Finn R."/>
            <person name="Kale V."/>
            <person name="Holt S."/>
            <person name="Cochrane G."/>
            <person name="Meng A."/>
            <person name="Brown T."/>
            <person name="Cohen L."/>
        </authorList>
    </citation>
    <scope>NUCLEOTIDE SEQUENCE</scope>
    <source>
        <strain evidence="9">Isolate 1302-5</strain>
    </source>
</reference>
<dbReference type="PANTHER" id="PTHR44215">
    <property type="entry name" value="WD REPEAT-CONTAINING PROTEIN 75"/>
    <property type="match status" value="1"/>
</dbReference>
<evidence type="ECO:0000256" key="2">
    <source>
        <dbReference type="ARBA" id="ARBA00022517"/>
    </source>
</evidence>
<dbReference type="GO" id="GO:0032040">
    <property type="term" value="C:small-subunit processome"/>
    <property type="evidence" value="ECO:0007669"/>
    <property type="project" value="InterPro"/>
</dbReference>
<dbReference type="InterPro" id="IPR015943">
    <property type="entry name" value="WD40/YVTN_repeat-like_dom_sf"/>
</dbReference>
<keyword evidence="5" id="KW-0677">Repeat</keyword>
<feature type="compositionally biased region" description="Acidic residues" evidence="8">
    <location>
        <begin position="129"/>
        <end position="143"/>
    </location>
</feature>
<feature type="region of interest" description="Disordered" evidence="8">
    <location>
        <begin position="1"/>
        <end position="25"/>
    </location>
</feature>
<comment type="subcellular location">
    <subcellularLocation>
        <location evidence="1">Nucleus</location>
        <location evidence="1">Nucleolus</location>
    </subcellularLocation>
</comment>
<evidence type="ECO:0000256" key="1">
    <source>
        <dbReference type="ARBA" id="ARBA00004604"/>
    </source>
</evidence>
<evidence type="ECO:0000256" key="4">
    <source>
        <dbReference type="ARBA" id="ARBA00022574"/>
    </source>
</evidence>
<organism evidence="9">
    <name type="scientific">Odontella aurita</name>
    <dbReference type="NCBI Taxonomy" id="265563"/>
    <lineage>
        <taxon>Eukaryota</taxon>
        <taxon>Sar</taxon>
        <taxon>Stramenopiles</taxon>
        <taxon>Ochrophyta</taxon>
        <taxon>Bacillariophyta</taxon>
        <taxon>Mediophyceae</taxon>
        <taxon>Biddulphiophycidae</taxon>
        <taxon>Eupodiscales</taxon>
        <taxon>Odontellaceae</taxon>
        <taxon>Odontella</taxon>
    </lineage>
</organism>
<feature type="region of interest" description="Disordered" evidence="8">
    <location>
        <begin position="1046"/>
        <end position="1075"/>
    </location>
</feature>
<feature type="region of interest" description="Disordered" evidence="8">
    <location>
        <begin position="706"/>
        <end position="746"/>
    </location>
</feature>
<name>A0A7S4N1E4_9STRA</name>
<feature type="region of interest" description="Disordered" evidence="8">
    <location>
        <begin position="1087"/>
        <end position="1111"/>
    </location>
</feature>
<dbReference type="GO" id="GO:2000234">
    <property type="term" value="P:positive regulation of rRNA processing"/>
    <property type="evidence" value="ECO:0007669"/>
    <property type="project" value="TreeGrafter"/>
</dbReference>
<dbReference type="SUPFAM" id="SSF50978">
    <property type="entry name" value="WD40 repeat-like"/>
    <property type="match status" value="1"/>
</dbReference>
<evidence type="ECO:0000313" key="9">
    <source>
        <dbReference type="EMBL" id="CAE2259440.1"/>
    </source>
</evidence>
<evidence type="ECO:0000256" key="3">
    <source>
        <dbReference type="ARBA" id="ARBA00022552"/>
    </source>
</evidence>
<feature type="compositionally biased region" description="Low complexity" evidence="8">
    <location>
        <begin position="9"/>
        <end position="25"/>
    </location>
</feature>
<dbReference type="PANTHER" id="PTHR44215:SF1">
    <property type="entry name" value="WD REPEAT-CONTAINING PROTEIN 75"/>
    <property type="match status" value="1"/>
</dbReference>
<keyword evidence="7" id="KW-0539">Nucleus</keyword>
<dbReference type="InterPro" id="IPR036322">
    <property type="entry name" value="WD40_repeat_dom_sf"/>
</dbReference>
<accession>A0A7S4N1E4</accession>
<protein>
    <submittedName>
        <fullName evidence="9">Uncharacterized protein</fullName>
    </submittedName>
</protein>
<dbReference type="GO" id="GO:0003723">
    <property type="term" value="F:RNA binding"/>
    <property type="evidence" value="ECO:0007669"/>
    <property type="project" value="InterPro"/>
</dbReference>
<dbReference type="InterPro" id="IPR053826">
    <property type="entry name" value="WDR75"/>
</dbReference>
<keyword evidence="3" id="KW-0698">rRNA processing</keyword>
<evidence type="ECO:0000256" key="6">
    <source>
        <dbReference type="ARBA" id="ARBA00023163"/>
    </source>
</evidence>
<keyword evidence="2" id="KW-0690">Ribosome biogenesis</keyword>
<proteinExistence type="predicted"/>
<dbReference type="GO" id="GO:0045943">
    <property type="term" value="P:positive regulation of transcription by RNA polymerase I"/>
    <property type="evidence" value="ECO:0007669"/>
    <property type="project" value="InterPro"/>
</dbReference>
<feature type="region of interest" description="Disordered" evidence="8">
    <location>
        <begin position="118"/>
        <end position="171"/>
    </location>
</feature>
<keyword evidence="6" id="KW-0804">Transcription</keyword>
<gene>
    <name evidence="9" type="ORF">OAUR00152_LOCUS25961</name>
</gene>
<dbReference type="AlphaFoldDB" id="A0A7S4N1E4"/>
<evidence type="ECO:0000256" key="8">
    <source>
        <dbReference type="SAM" id="MobiDB-lite"/>
    </source>
</evidence>
<sequence length="1131" mass="115404">MAKKRRGGKSSSAAPAAAGARVVAPPSTTAAFKGGPLCRPGLPPVITPPVSVYSAAAAASTPPQRFVLLPRTERSVEVLSALNGAAVCDLVLGNEIEESEGSDGAEATIESLCVVEVAPFDDDERKADGDDDDEDSDDDDDASEASSDSDGSDSGSDSEDEENDDEEEREARREYVVLAGLSDGSVVEWSLRSILTEGGSSPNLPLGGRRCVTPRRTSSPLSSVLGEHLSGAVRFIVASPIVAGAAYALVESVGSGTADEEEGKAAAMCLVRIEGLGGRDGGGEEDLDEVLAVVELAELDMGNSSKATKQRVLFDLLATRRGENQVIVIAADPSGLTLLLDDGGDCTRKEIVETRYPNVRMSAPPVPFALTSCAVPPRAGEDGSGDEVALGYSDGVLEVHMHVLSLAALGKLGGKGKTGGTAPGGRGGGAVVRSAHWHAHAISALCYQPSLRGRVFGADELLSGGEESVLLSWDLSRGKGDKPLQKKPRLARGGIAHICAAPASDEEGGGTDLLIHCHDDTLQLLRGHDFQGKWRVQGLAALPCEPSADRLASSVEGGVSPVLSVCPRTNLPLLASLPGSPGRVHWYDPHSGRVAGTLEVAPYNRVSRSAARDRALSAPRVSHLAASGNGDDLITIDEVSVEMGGGGGNAAKVTAIKFWSWSPSTIATVRRTREMYVPYKLVSAMPNPHGYGNRVIALAVSDDGKRAATLSPDEDGGGSLRIWGRRRKASSASAPGAGSGGQRRQQEIRPVPLWRCLRKISSPSGLSNALLLSASSSSSRTSAGGDGGGGRGRLLAFSPDGSVVAAAYGGIVALWDHENASLLATLGGGGSGENYGDDDVVRGVEFVRDGTDRVLTWGEGGVSVRTAFGDCSGGGGGGSPCWSYDVGADAPRKKKKDDGGPSSDAARVEAAAVLPGGREVAVAIRTAGGKAAATKMTLIDSASGLPVIAPSSSGEGGGAVPRLWSVDGTIGALCPAAPVSGGAGTSAKGSGDVLALTRQGEMVRLGVGATVGGAASVEAPGHVGTTASEASMRSAPRLEAVAVAAAKAGERRKRRRGDDNDLDVEQEGGGGGKAAVAYGNLFTSLGGGWGESDGKGAPPPPSADLPPLGGDVVRALVGRGLRRQRRRVGKE</sequence>